<dbReference type="Proteomes" id="UP000697297">
    <property type="component" value="Unassembled WGS sequence"/>
</dbReference>
<comment type="function">
    <text evidence="7">Allows the formation of correctly charged Gln-tRNA(Gln) through the transamidation of misacylated Glu-tRNA(Gln) in the mitochondria. The reaction takes place in the presence of glutamine and ATP through an activated gamma-phospho-Glu-tRNA(Gln).</text>
</comment>
<feature type="domain" description="Amidase" evidence="8">
    <location>
        <begin position="21"/>
        <end position="106"/>
    </location>
</feature>
<dbReference type="HAMAP" id="MF_00120">
    <property type="entry name" value="GatA"/>
    <property type="match status" value="1"/>
</dbReference>
<dbReference type="EMBL" id="JAHLUN010000007">
    <property type="protein sequence ID" value="KAG7765076.1"/>
    <property type="molecule type" value="Genomic_DNA"/>
</dbReference>
<evidence type="ECO:0000256" key="5">
    <source>
        <dbReference type="ARBA" id="ARBA00022917"/>
    </source>
</evidence>
<dbReference type="InterPro" id="IPR000120">
    <property type="entry name" value="Amidase"/>
</dbReference>
<dbReference type="InterPro" id="IPR004412">
    <property type="entry name" value="GatA"/>
</dbReference>
<keyword evidence="5 7" id="KW-0648">Protein biosynthesis</keyword>
<dbReference type="PROSITE" id="PS00571">
    <property type="entry name" value="AMIDASES"/>
    <property type="match status" value="1"/>
</dbReference>
<dbReference type="SUPFAM" id="SSF75304">
    <property type="entry name" value="Amidase signature (AS) enzymes"/>
    <property type="match status" value="2"/>
</dbReference>
<evidence type="ECO:0000256" key="7">
    <source>
        <dbReference type="HAMAP-Rule" id="MF_03150"/>
    </source>
</evidence>
<evidence type="ECO:0000256" key="6">
    <source>
        <dbReference type="ARBA" id="ARBA00047407"/>
    </source>
</evidence>
<evidence type="ECO:0000256" key="3">
    <source>
        <dbReference type="ARBA" id="ARBA00022741"/>
    </source>
</evidence>
<keyword evidence="7" id="KW-0496">Mitochondrion</keyword>
<comment type="similarity">
    <text evidence="1 7">Belongs to the amidase family. GatA subfamily.</text>
</comment>
<keyword evidence="3 7" id="KW-0547">Nucleotide-binding</keyword>
<comment type="catalytic activity">
    <reaction evidence="6 7">
        <text>L-glutamyl-tRNA(Gln) + L-glutamine + ATP + H2O = L-glutaminyl-tRNA(Gln) + L-glutamate + ADP + phosphate + H(+)</text>
        <dbReference type="Rhea" id="RHEA:17521"/>
        <dbReference type="Rhea" id="RHEA-COMP:9681"/>
        <dbReference type="Rhea" id="RHEA-COMP:9684"/>
        <dbReference type="ChEBI" id="CHEBI:15377"/>
        <dbReference type="ChEBI" id="CHEBI:15378"/>
        <dbReference type="ChEBI" id="CHEBI:29985"/>
        <dbReference type="ChEBI" id="CHEBI:30616"/>
        <dbReference type="ChEBI" id="CHEBI:43474"/>
        <dbReference type="ChEBI" id="CHEBI:58359"/>
        <dbReference type="ChEBI" id="CHEBI:78520"/>
        <dbReference type="ChEBI" id="CHEBI:78521"/>
        <dbReference type="ChEBI" id="CHEBI:456216"/>
        <dbReference type="EC" id="6.3.5.7"/>
    </reaction>
</comment>
<evidence type="ECO:0000256" key="1">
    <source>
        <dbReference type="ARBA" id="ARBA00008069"/>
    </source>
</evidence>
<feature type="active site" description="Acyl-ester intermediate" evidence="7">
    <location>
        <position position="189"/>
    </location>
</feature>
<proteinExistence type="inferred from homology"/>
<dbReference type="EC" id="6.3.5.7" evidence="7"/>
<comment type="subcellular location">
    <subcellularLocation>
        <location evidence="7">Mitochondrion</location>
    </subcellularLocation>
</comment>
<feature type="active site" description="Charge relay system" evidence="7">
    <location>
        <position position="37"/>
    </location>
</feature>
<sequence length="496" mass="55415">MMLRQLSLKYNIFTSIALTKSESNSVGTLANTSYALKDNIVTRDAPTTCSSRILTNYVSPFESTVSRLLAEEGSHLVGKTNMDEFGMGNSCLNSHFGPTLNPLYEQKSDIVDLKEKEFWTRGEKITEDLTFENPHTDTYLHRNYLVSELKSDYKVDPEMRIVGGSSGGSAAAVAADLVDYAVGTDTGGSVRLPSCYTSIFGFKPSYGRISRWGLIPYAQSLDTIGIMSKDIKLVRRVFGVLDKYDSSDPTSVSQENRIYDDNLNSKIKIGIPAEMSLGNLEDDVKEKWRKMLKQLQKSPKFELFLISLPSLSKSLPAYYTLVTSEASSNLARYDGIRYGYRTGEYTSVEPEFAKTRSEGFGVEVKRRIILGSYSLSSYGYKSHFMNATNVRSKLIQEFNRVFKEPHMLNKNHNPDGIDFILCPTATSLPPLVSQYQKVTPVESYMNDILTVPFSLAGLPAINIPLGRSVGFQVAGQLGHDYKVLKFAQMIDELQIR</sequence>
<comment type="subunit">
    <text evidence="7">Subunit of the heterotrimeric GatFAB amidotransferase (AdT) complex, composed of A, B and F subunits.</text>
</comment>
<keyword evidence="4 7" id="KW-0067">ATP-binding</keyword>
<dbReference type="InterPro" id="IPR020556">
    <property type="entry name" value="Amidase_CS"/>
</dbReference>
<dbReference type="Pfam" id="PF01425">
    <property type="entry name" value="Amidase"/>
    <property type="match status" value="2"/>
</dbReference>
<feature type="active site" description="Charge relay system" evidence="7">
    <location>
        <position position="165"/>
    </location>
</feature>
<name>A0ABQ7RGN4_9ASCO</name>
<dbReference type="PANTHER" id="PTHR11895">
    <property type="entry name" value="TRANSAMIDASE"/>
    <property type="match status" value="1"/>
</dbReference>
<keyword evidence="10" id="KW-1185">Reference proteome</keyword>
<accession>A0ABQ7RGN4</accession>
<keyword evidence="2 7" id="KW-0436">Ligase</keyword>
<evidence type="ECO:0000313" key="9">
    <source>
        <dbReference type="EMBL" id="KAG7765076.1"/>
    </source>
</evidence>
<reference evidence="9 10" key="1">
    <citation type="journal article" date="2021" name="G3 (Bethesda)">
        <title>Genomic diversity, chromosomal rearrangements, and interspecies hybridization in the ogataea polymorpha species complex.</title>
        <authorList>
            <person name="Hanson S.J."/>
            <person name="Cinneide E.O."/>
            <person name="Salzberg L.I."/>
            <person name="Wolfe K.H."/>
            <person name="McGowan J."/>
            <person name="Fitzpatrick D.A."/>
            <person name="Matlin K."/>
        </authorList>
    </citation>
    <scope>NUCLEOTIDE SEQUENCE [LARGE SCALE GENOMIC DNA]</scope>
    <source>
        <strain evidence="9">81-436-3</strain>
    </source>
</reference>
<evidence type="ECO:0000256" key="4">
    <source>
        <dbReference type="ARBA" id="ARBA00022840"/>
    </source>
</evidence>
<dbReference type="Gene3D" id="3.90.1300.10">
    <property type="entry name" value="Amidase signature (AS) domain"/>
    <property type="match status" value="1"/>
</dbReference>
<dbReference type="InterPro" id="IPR023631">
    <property type="entry name" value="Amidase_dom"/>
</dbReference>
<dbReference type="InterPro" id="IPR036928">
    <property type="entry name" value="AS_sf"/>
</dbReference>
<evidence type="ECO:0000256" key="2">
    <source>
        <dbReference type="ARBA" id="ARBA00022598"/>
    </source>
</evidence>
<evidence type="ECO:0000313" key="10">
    <source>
        <dbReference type="Proteomes" id="UP000697297"/>
    </source>
</evidence>
<feature type="domain" description="Amidase" evidence="8">
    <location>
        <begin position="160"/>
        <end position="484"/>
    </location>
</feature>
<organism evidence="9 10">
    <name type="scientific">Ogataea haglerorum</name>
    <dbReference type="NCBI Taxonomy" id="1937702"/>
    <lineage>
        <taxon>Eukaryota</taxon>
        <taxon>Fungi</taxon>
        <taxon>Dikarya</taxon>
        <taxon>Ascomycota</taxon>
        <taxon>Saccharomycotina</taxon>
        <taxon>Pichiomycetes</taxon>
        <taxon>Pichiales</taxon>
        <taxon>Pichiaceae</taxon>
        <taxon>Ogataea</taxon>
    </lineage>
</organism>
<dbReference type="PANTHER" id="PTHR11895:SF7">
    <property type="entry name" value="GLUTAMYL-TRNA(GLN) AMIDOTRANSFERASE SUBUNIT A, MITOCHONDRIAL"/>
    <property type="match status" value="1"/>
</dbReference>
<evidence type="ECO:0000259" key="8">
    <source>
        <dbReference type="Pfam" id="PF01425"/>
    </source>
</evidence>
<comment type="caution">
    <text evidence="9">The sequence shown here is derived from an EMBL/GenBank/DDBJ whole genome shotgun (WGS) entry which is preliminary data.</text>
</comment>
<gene>
    <name evidence="7" type="primary">HER2</name>
    <name evidence="9" type="ORF">KL946_002943</name>
</gene>
<protein>
    <recommendedName>
        <fullName evidence="7">Glutamyl-tRNA(Gln) amidotransferase subunit A, mitochondrial</fullName>
        <shortName evidence="7">Glu-AdT subunit A</shortName>
        <ecNumber evidence="7">6.3.5.7</ecNumber>
    </recommendedName>
</protein>